<feature type="transmembrane region" description="Helical" evidence="10">
    <location>
        <begin position="15"/>
        <end position="35"/>
    </location>
</feature>
<name>A0A5E7A6L1_PSEFL</name>
<protein>
    <recommendedName>
        <fullName evidence="3">Type II secretion system core protein G</fullName>
    </recommendedName>
</protein>
<dbReference type="PRINTS" id="PR00813">
    <property type="entry name" value="BCTERIALGSPG"/>
</dbReference>
<accession>A0A5E7A6L1</accession>
<evidence type="ECO:0000256" key="2">
    <source>
        <dbReference type="ARBA" id="ARBA00009984"/>
    </source>
</evidence>
<dbReference type="InterPro" id="IPR012902">
    <property type="entry name" value="N_methyl_site"/>
</dbReference>
<evidence type="ECO:0000256" key="9">
    <source>
        <dbReference type="ARBA" id="ARBA00023136"/>
    </source>
</evidence>
<reference evidence="12 13" key="1">
    <citation type="submission" date="2019-09" db="EMBL/GenBank/DDBJ databases">
        <authorList>
            <person name="Chandra G."/>
            <person name="Truman W A."/>
        </authorList>
    </citation>
    <scope>NUCLEOTIDE SEQUENCE [LARGE SCALE GENOMIC DNA]</scope>
    <source>
        <strain evidence="12">PS723</strain>
    </source>
</reference>
<evidence type="ECO:0000256" key="4">
    <source>
        <dbReference type="ARBA" id="ARBA00022475"/>
    </source>
</evidence>
<dbReference type="PANTHER" id="PTHR30093:SF44">
    <property type="entry name" value="TYPE II SECRETION SYSTEM CORE PROTEIN G"/>
    <property type="match status" value="1"/>
</dbReference>
<organism evidence="12 13">
    <name type="scientific">Pseudomonas fluorescens</name>
    <dbReference type="NCBI Taxonomy" id="294"/>
    <lineage>
        <taxon>Bacteria</taxon>
        <taxon>Pseudomonadati</taxon>
        <taxon>Pseudomonadota</taxon>
        <taxon>Gammaproteobacteria</taxon>
        <taxon>Pseudomonadales</taxon>
        <taxon>Pseudomonadaceae</taxon>
        <taxon>Pseudomonas</taxon>
    </lineage>
</organism>
<evidence type="ECO:0000313" key="12">
    <source>
        <dbReference type="EMBL" id="VVN74638.1"/>
    </source>
</evidence>
<keyword evidence="8 10" id="KW-1133">Transmembrane helix</keyword>
<keyword evidence="6" id="KW-0997">Cell inner membrane</keyword>
<dbReference type="Proteomes" id="UP000379480">
    <property type="component" value="Unassembled WGS sequence"/>
</dbReference>
<sequence length="151" mass="16545">MHPVQNKTARPQRGFTLIEIMVVVVIIGVLGAIVVPQFMSRPDQAKVTAAKTDIQAISTSLEMYRLDNFHYPSTQQGLEALIKRPPGTPVPRNWNYQGYLKSLPIDPWGTPYQYLNPGVNSMDGGYDLFSFGSDGVPGGEGHAADIGNWQG</sequence>
<evidence type="ECO:0000259" key="11">
    <source>
        <dbReference type="Pfam" id="PF08334"/>
    </source>
</evidence>
<evidence type="ECO:0000256" key="7">
    <source>
        <dbReference type="ARBA" id="ARBA00022692"/>
    </source>
</evidence>
<dbReference type="InterPro" id="IPR000983">
    <property type="entry name" value="Bac_GSPG_pilin"/>
</dbReference>
<comment type="subcellular location">
    <subcellularLocation>
        <location evidence="1">Cell inner membrane</location>
        <topology evidence="1">Single-pass membrane protein</topology>
    </subcellularLocation>
</comment>
<dbReference type="InterPro" id="IPR013545">
    <property type="entry name" value="T2SS_protein-GspG_C"/>
</dbReference>
<dbReference type="GO" id="GO:0015628">
    <property type="term" value="P:protein secretion by the type II secretion system"/>
    <property type="evidence" value="ECO:0007669"/>
    <property type="project" value="InterPro"/>
</dbReference>
<keyword evidence="4" id="KW-1003">Cell membrane</keyword>
<dbReference type="NCBIfam" id="TIGR02532">
    <property type="entry name" value="IV_pilin_GFxxxE"/>
    <property type="match status" value="1"/>
</dbReference>
<dbReference type="RefSeq" id="WP_150802236.1">
    <property type="nucleotide sequence ID" value="NZ_CABVHY010000003.1"/>
</dbReference>
<dbReference type="PROSITE" id="PS00409">
    <property type="entry name" value="PROKAR_NTER_METHYL"/>
    <property type="match status" value="1"/>
</dbReference>
<evidence type="ECO:0000256" key="3">
    <source>
        <dbReference type="ARBA" id="ARBA00020042"/>
    </source>
</evidence>
<dbReference type="SUPFAM" id="SSF54523">
    <property type="entry name" value="Pili subunits"/>
    <property type="match status" value="1"/>
</dbReference>
<dbReference type="Pfam" id="PF07963">
    <property type="entry name" value="N_methyl"/>
    <property type="match status" value="1"/>
</dbReference>
<dbReference type="Pfam" id="PF08334">
    <property type="entry name" value="T2SSG"/>
    <property type="match status" value="1"/>
</dbReference>
<dbReference type="EMBL" id="CABVHY010000003">
    <property type="protein sequence ID" value="VVN74638.1"/>
    <property type="molecule type" value="Genomic_DNA"/>
</dbReference>
<keyword evidence="9 10" id="KW-0472">Membrane</keyword>
<proteinExistence type="inferred from homology"/>
<dbReference type="PANTHER" id="PTHR30093">
    <property type="entry name" value="GENERAL SECRETION PATHWAY PROTEIN G"/>
    <property type="match status" value="1"/>
</dbReference>
<keyword evidence="5" id="KW-0488">Methylation</keyword>
<dbReference type="AlphaFoldDB" id="A0A5E7A6L1"/>
<dbReference type="InterPro" id="IPR045584">
    <property type="entry name" value="Pilin-like"/>
</dbReference>
<dbReference type="NCBIfam" id="TIGR01710">
    <property type="entry name" value="typeII_sec_gspG"/>
    <property type="match status" value="1"/>
</dbReference>
<dbReference type="InterPro" id="IPR010054">
    <property type="entry name" value="Type2_sec_GspG"/>
</dbReference>
<dbReference type="Gene3D" id="3.30.700.10">
    <property type="entry name" value="Glycoprotein, Type 4 Pilin"/>
    <property type="match status" value="1"/>
</dbReference>
<keyword evidence="7 10" id="KW-0812">Transmembrane</keyword>
<evidence type="ECO:0000256" key="10">
    <source>
        <dbReference type="SAM" id="Phobius"/>
    </source>
</evidence>
<dbReference type="GO" id="GO:0005886">
    <property type="term" value="C:plasma membrane"/>
    <property type="evidence" value="ECO:0007669"/>
    <property type="project" value="UniProtKB-SubCell"/>
</dbReference>
<evidence type="ECO:0000256" key="6">
    <source>
        <dbReference type="ARBA" id="ARBA00022519"/>
    </source>
</evidence>
<evidence type="ECO:0000313" key="13">
    <source>
        <dbReference type="Proteomes" id="UP000379480"/>
    </source>
</evidence>
<comment type="similarity">
    <text evidence="2">Belongs to the GSP G family.</text>
</comment>
<dbReference type="OrthoDB" id="9795612at2"/>
<dbReference type="GO" id="GO:0015627">
    <property type="term" value="C:type II protein secretion system complex"/>
    <property type="evidence" value="ECO:0007669"/>
    <property type="project" value="InterPro"/>
</dbReference>
<feature type="domain" description="Type II secretion system protein GspG C-terminal" evidence="11">
    <location>
        <begin position="38"/>
        <end position="149"/>
    </location>
</feature>
<evidence type="ECO:0000256" key="1">
    <source>
        <dbReference type="ARBA" id="ARBA00004377"/>
    </source>
</evidence>
<evidence type="ECO:0000256" key="8">
    <source>
        <dbReference type="ARBA" id="ARBA00022989"/>
    </source>
</evidence>
<evidence type="ECO:0000256" key="5">
    <source>
        <dbReference type="ARBA" id="ARBA00022481"/>
    </source>
</evidence>
<gene>
    <name evidence="12" type="primary">xcpT</name>
    <name evidence="12" type="ORF">PS723_00633</name>
</gene>